<proteinExistence type="predicted"/>
<dbReference type="Pfam" id="PF03837">
    <property type="entry name" value="RecT"/>
    <property type="match status" value="1"/>
</dbReference>
<organism evidence="1">
    <name type="scientific">Siphoviridae sp. ctqwY3</name>
    <dbReference type="NCBI Taxonomy" id="2827951"/>
    <lineage>
        <taxon>Viruses</taxon>
        <taxon>Duplodnaviria</taxon>
        <taxon>Heunggongvirae</taxon>
        <taxon>Uroviricota</taxon>
        <taxon>Caudoviricetes</taxon>
    </lineage>
</organism>
<accession>A0A8S5S707</accession>
<reference evidence="1" key="1">
    <citation type="journal article" date="2021" name="Proc. Natl. Acad. Sci. U.S.A.">
        <title>A Catalog of Tens of Thousands of Viruses from Human Metagenomes Reveals Hidden Associations with Chronic Diseases.</title>
        <authorList>
            <person name="Tisza M.J."/>
            <person name="Buck C.B."/>
        </authorList>
    </citation>
    <scope>NUCLEOTIDE SEQUENCE</scope>
    <source>
        <strain evidence="1">CtqwY3</strain>
    </source>
</reference>
<dbReference type="GO" id="GO:0006310">
    <property type="term" value="P:DNA recombination"/>
    <property type="evidence" value="ECO:0007669"/>
    <property type="project" value="InterPro"/>
</dbReference>
<dbReference type="InterPro" id="IPR018330">
    <property type="entry name" value="RecT_fam"/>
</dbReference>
<evidence type="ECO:0000313" key="1">
    <source>
        <dbReference type="EMBL" id="DAF46595.1"/>
    </source>
</evidence>
<protein>
    <submittedName>
        <fullName evidence="1">RecT protein</fullName>
    </submittedName>
</protein>
<dbReference type="EMBL" id="BK032541">
    <property type="protein sequence ID" value="DAF46595.1"/>
    <property type="molecule type" value="Genomic_DNA"/>
</dbReference>
<dbReference type="GO" id="GO:0003677">
    <property type="term" value="F:DNA binding"/>
    <property type="evidence" value="ECO:0007669"/>
    <property type="project" value="InterPro"/>
</dbReference>
<dbReference type="NCBIfam" id="TIGR01913">
    <property type="entry name" value="bet_lambda"/>
    <property type="match status" value="1"/>
</dbReference>
<dbReference type="InterPro" id="IPR010183">
    <property type="entry name" value="Phage_lambda_Bet"/>
</dbReference>
<name>A0A8S5S707_9CAUD</name>
<sequence length="242" mass="27219">MNESKQEQKKPTPGMEVAVKYKIDDNEIVLTPSIVQKYIVGDNAELTPVEFKFFTELCKVRKLNPFLNEAYLIKYGTAPAQLVVGKDAILKRAVNNPKYDGMESGVICYNEDTGEEIERQGTYVPKGYDLVGGWAKVYVKDRQHPSYTSVNLSEVAQTKRDGSLNSNWANKPATMVEKVAKVRALREAFVEDLGGMYDADEMKDNIEPKVHGSDKVIIEQKENTEAVYEVNEETGEVDINKL</sequence>